<evidence type="ECO:0008006" key="4">
    <source>
        <dbReference type="Google" id="ProtNLM"/>
    </source>
</evidence>
<proteinExistence type="predicted"/>
<name>A0A521AJV6_SACCC</name>
<evidence type="ECO:0000313" key="2">
    <source>
        <dbReference type="EMBL" id="SMO35048.1"/>
    </source>
</evidence>
<dbReference type="AlphaFoldDB" id="A0A521AJV6"/>
<dbReference type="InterPro" id="IPR021471">
    <property type="entry name" value="DUF3124"/>
</dbReference>
<evidence type="ECO:0000313" key="3">
    <source>
        <dbReference type="Proteomes" id="UP000319040"/>
    </source>
</evidence>
<accession>A0A521AJV6</accession>
<protein>
    <recommendedName>
        <fullName evidence="4">DUF3124 domain-containing protein</fullName>
    </recommendedName>
</protein>
<dbReference type="Pfam" id="PF11322">
    <property type="entry name" value="DUF3124"/>
    <property type="match status" value="1"/>
</dbReference>
<dbReference type="EMBL" id="FXTB01000001">
    <property type="protein sequence ID" value="SMO35048.1"/>
    <property type="molecule type" value="Genomic_DNA"/>
</dbReference>
<feature type="chain" id="PRO_5022152232" description="DUF3124 domain-containing protein" evidence="1">
    <location>
        <begin position="23"/>
        <end position="185"/>
    </location>
</feature>
<dbReference type="RefSeq" id="WP_142531604.1">
    <property type="nucleotide sequence ID" value="NZ_FXTB01000001.1"/>
</dbReference>
<reference evidence="2 3" key="1">
    <citation type="submission" date="2017-05" db="EMBL/GenBank/DDBJ databases">
        <authorList>
            <person name="Varghese N."/>
            <person name="Submissions S."/>
        </authorList>
    </citation>
    <scope>NUCLEOTIDE SEQUENCE [LARGE SCALE GENOMIC DNA]</scope>
    <source>
        <strain evidence="2 3">DSM 27040</strain>
    </source>
</reference>
<dbReference type="Proteomes" id="UP000319040">
    <property type="component" value="Unassembled WGS sequence"/>
</dbReference>
<gene>
    <name evidence="2" type="ORF">SAMN06265379_101195</name>
</gene>
<dbReference type="OrthoDB" id="283474at2"/>
<evidence type="ECO:0000256" key="1">
    <source>
        <dbReference type="SAM" id="SignalP"/>
    </source>
</evidence>
<feature type="signal peptide" evidence="1">
    <location>
        <begin position="1"/>
        <end position="22"/>
    </location>
</feature>
<keyword evidence="1" id="KW-0732">Signal</keyword>
<sequence>MSIKKNNFPWLLLLGLILSTNACQLRESDSDSKKSHPSHIYNYSPISGSDLAYVQTDYVPVYSDIYHRDGTRRFSLTVTLSIRNTSRTDSAYILLANYHDSYGTHLYSYVDSTILLTPLEAIEFVVDEKQITGGAGANFIVKWGATKYADQLLIQTVMIGTSGQQGISFVTDAKKIEEQKVQLKK</sequence>
<keyword evidence="3" id="KW-1185">Reference proteome</keyword>
<organism evidence="2 3">
    <name type="scientific">Saccharicrinis carchari</name>
    <dbReference type="NCBI Taxonomy" id="1168039"/>
    <lineage>
        <taxon>Bacteria</taxon>
        <taxon>Pseudomonadati</taxon>
        <taxon>Bacteroidota</taxon>
        <taxon>Bacteroidia</taxon>
        <taxon>Marinilabiliales</taxon>
        <taxon>Marinilabiliaceae</taxon>
        <taxon>Saccharicrinis</taxon>
    </lineage>
</organism>